<reference evidence="1 2" key="1">
    <citation type="submission" date="2018-04" db="EMBL/GenBank/DDBJ databases">
        <title>Genomic Encyclopedia of Type Strains, Phase III (KMG-III): the genomes of soil and plant-associated and newly described type strains.</title>
        <authorList>
            <person name="Whitman W."/>
        </authorList>
    </citation>
    <scope>NUCLEOTIDE SEQUENCE [LARGE SCALE GENOMIC DNA]</scope>
    <source>
        <strain evidence="1 2">MA-olki</strain>
    </source>
</reference>
<accession>A0A2T5UC68</accession>
<name>A0A2T5UC68_9SPHN</name>
<evidence type="ECO:0000313" key="1">
    <source>
        <dbReference type="EMBL" id="PTW49115.1"/>
    </source>
</evidence>
<dbReference type="EMBL" id="QAYE01000001">
    <property type="protein sequence ID" value="PTW49115.1"/>
    <property type="molecule type" value="Genomic_DNA"/>
</dbReference>
<comment type="caution">
    <text evidence="1">The sequence shown here is derived from an EMBL/GenBank/DDBJ whole genome shotgun (WGS) entry which is preliminary data.</text>
</comment>
<proteinExistence type="predicted"/>
<evidence type="ECO:0000313" key="2">
    <source>
        <dbReference type="Proteomes" id="UP000244013"/>
    </source>
</evidence>
<sequence length="68" mass="7383">MLTKLTSIGAGFVDKYRHALALLTEASDLMETVGDTLIAAHIATPLAMVEDRLHPPGDVAKQDRPLRE</sequence>
<protein>
    <submittedName>
        <fullName evidence="1">Uncharacterized protein</fullName>
    </submittedName>
</protein>
<dbReference type="Proteomes" id="UP000244013">
    <property type="component" value="Unassembled WGS sequence"/>
</dbReference>
<gene>
    <name evidence="1" type="ORF">C8J25_101620</name>
</gene>
<organism evidence="1 2">
    <name type="scientific">Sphingomonas faeni</name>
    <dbReference type="NCBI Taxonomy" id="185950"/>
    <lineage>
        <taxon>Bacteria</taxon>
        <taxon>Pseudomonadati</taxon>
        <taxon>Pseudomonadota</taxon>
        <taxon>Alphaproteobacteria</taxon>
        <taxon>Sphingomonadales</taxon>
        <taxon>Sphingomonadaceae</taxon>
        <taxon>Sphingomonas</taxon>
    </lineage>
</organism>
<dbReference type="AlphaFoldDB" id="A0A2T5UC68"/>